<evidence type="ECO:0000256" key="1">
    <source>
        <dbReference type="SAM" id="MobiDB-lite"/>
    </source>
</evidence>
<feature type="transmembrane region" description="Helical" evidence="2">
    <location>
        <begin position="138"/>
        <end position="156"/>
    </location>
</feature>
<dbReference type="Proteomes" id="UP001174909">
    <property type="component" value="Unassembled WGS sequence"/>
</dbReference>
<name>A0AA35R4H7_GEOBA</name>
<feature type="transmembrane region" description="Helical" evidence="2">
    <location>
        <begin position="201"/>
        <end position="221"/>
    </location>
</feature>
<feature type="transmembrane region" description="Helical" evidence="2">
    <location>
        <begin position="168"/>
        <end position="186"/>
    </location>
</feature>
<dbReference type="Pfam" id="PF07779">
    <property type="entry name" value="Cas1_AcylT"/>
    <property type="match status" value="1"/>
</dbReference>
<organism evidence="4 5">
    <name type="scientific">Geodia barretti</name>
    <name type="common">Barrett's horny sponge</name>
    <dbReference type="NCBI Taxonomy" id="519541"/>
    <lineage>
        <taxon>Eukaryota</taxon>
        <taxon>Metazoa</taxon>
        <taxon>Porifera</taxon>
        <taxon>Demospongiae</taxon>
        <taxon>Heteroscleromorpha</taxon>
        <taxon>Tetractinellida</taxon>
        <taxon>Astrophorina</taxon>
        <taxon>Geodiidae</taxon>
        <taxon>Geodia</taxon>
    </lineage>
</organism>
<feature type="compositionally biased region" description="Polar residues" evidence="1">
    <location>
        <begin position="243"/>
        <end position="254"/>
    </location>
</feature>
<proteinExistence type="predicted"/>
<feature type="transmembrane region" description="Helical" evidence="2">
    <location>
        <begin position="109"/>
        <end position="132"/>
    </location>
</feature>
<dbReference type="InterPro" id="IPR012419">
    <property type="entry name" value="Cas1_AcylTrans_dom"/>
</dbReference>
<evidence type="ECO:0000259" key="3">
    <source>
        <dbReference type="Pfam" id="PF07779"/>
    </source>
</evidence>
<feature type="region of interest" description="Disordered" evidence="1">
    <location>
        <begin position="230"/>
        <end position="254"/>
    </location>
</feature>
<protein>
    <recommendedName>
        <fullName evidence="3">Cas1p 10 TM acyl transferase domain-containing protein</fullName>
    </recommendedName>
</protein>
<feature type="domain" description="Cas1p 10 TM acyl transferase" evidence="3">
    <location>
        <begin position="1"/>
        <end position="216"/>
    </location>
</feature>
<accession>A0AA35R4H7</accession>
<evidence type="ECO:0000313" key="5">
    <source>
        <dbReference type="Proteomes" id="UP001174909"/>
    </source>
</evidence>
<feature type="transmembrane region" description="Helical" evidence="2">
    <location>
        <begin position="20"/>
        <end position="42"/>
    </location>
</feature>
<dbReference type="EMBL" id="CASHTH010000546">
    <property type="protein sequence ID" value="CAI8003897.1"/>
    <property type="molecule type" value="Genomic_DNA"/>
</dbReference>
<gene>
    <name evidence="4" type="ORF">GBAR_LOCUS3797</name>
</gene>
<evidence type="ECO:0000313" key="4">
    <source>
        <dbReference type="EMBL" id="CAI8003897.1"/>
    </source>
</evidence>
<comment type="caution">
    <text evidence="4">The sequence shown here is derived from an EMBL/GenBank/DDBJ whole genome shotgun (WGS) entry which is preliminary data.</text>
</comment>
<dbReference type="AlphaFoldDB" id="A0AA35R4H7"/>
<keyword evidence="5" id="KW-1185">Reference proteome</keyword>
<reference evidence="4" key="1">
    <citation type="submission" date="2023-03" db="EMBL/GenBank/DDBJ databases">
        <authorList>
            <person name="Steffen K."/>
            <person name="Cardenas P."/>
        </authorList>
    </citation>
    <scope>NUCLEOTIDE SEQUENCE</scope>
</reference>
<keyword evidence="2" id="KW-0472">Membrane</keyword>
<keyword evidence="2" id="KW-1133">Transmembrane helix</keyword>
<evidence type="ECO:0000256" key="2">
    <source>
        <dbReference type="SAM" id="Phobius"/>
    </source>
</evidence>
<keyword evidence="2" id="KW-0812">Transmembrane</keyword>
<sequence>MASWPQMTPASLQGMSGQGPQHVVVAVKFGFAFLFISFLPWIKGILKGLASLPLMGWVVGTGADVRTLYHWIYTQRYMTLGGMVFGYVMCTVQSNSVSTSSDGLRRLRIVIIPFSLLIMLGYGIFLLSATNFEQSSESQSLIAQPVIISYALLRYFSKPLRRYESHWLGGVGSLSVWLFVSHQHILLDQSGSRLLTLFPSVPWPVNSVLVLCVFLFCLRLMQFGQKTLSGSSGERNAVAHPSTAHSKTLPLSNQ</sequence>